<reference evidence="3" key="1">
    <citation type="journal article" date="2016" name="Environ. Microbiol.">
        <title>The complete genome of a viable archaeum isolated from 123-million-year-old rock salt.</title>
        <authorList>
            <person name="Jaakkola S.T."/>
            <person name="Pfeiffer F."/>
            <person name="Ravantti J.J."/>
            <person name="Guo Q."/>
            <person name="Liu Y."/>
            <person name="Chen X."/>
            <person name="Ma H."/>
            <person name="Yang C."/>
            <person name="Oksanen H.M."/>
            <person name="Bamford D.H."/>
        </authorList>
    </citation>
    <scope>NUCLEOTIDE SEQUENCE</scope>
    <source>
        <strain evidence="3">JI20-1</strain>
        <plasmid evidence="3">Plasmid pSTJ003</plasmid>
    </source>
</reference>
<dbReference type="SMART" id="SM00746">
    <property type="entry name" value="TRASH"/>
    <property type="match status" value="1"/>
</dbReference>
<geneLocation type="plasmid" evidence="3">
    <name>pSTJ003</name>
</geneLocation>
<dbReference type="EMBL" id="LN831305">
    <property type="protein sequence ID" value="CQH64894.1"/>
    <property type="molecule type" value="Genomic_DNA"/>
</dbReference>
<evidence type="ECO:0000259" key="1">
    <source>
        <dbReference type="SMART" id="SM00746"/>
    </source>
</evidence>
<dbReference type="KEGG" id="hhb:Hhub_6021"/>
<dbReference type="RefSeq" id="WP_011222411.1">
    <property type="nucleotide sequence ID" value="NZ_CEML01000005.1"/>
</dbReference>
<evidence type="ECO:0000313" key="3">
    <source>
        <dbReference type="Proteomes" id="UP000066737"/>
    </source>
</evidence>
<accession>A0A0U5H6T9</accession>
<protein>
    <submittedName>
        <fullName evidence="2">YHS domain protein</fullName>
    </submittedName>
</protein>
<dbReference type="Proteomes" id="UP000066737">
    <property type="component" value="Plasmid pSTJ003"/>
</dbReference>
<dbReference type="GO" id="GO:0016491">
    <property type="term" value="F:oxidoreductase activity"/>
    <property type="evidence" value="ECO:0007669"/>
    <property type="project" value="InterPro"/>
</dbReference>
<dbReference type="Pfam" id="PF04945">
    <property type="entry name" value="YHS"/>
    <property type="match status" value="1"/>
</dbReference>
<name>A0A0U5H6T9_9EURY</name>
<organism evidence="2 3">
    <name type="scientific">Halobacterium hubeiense</name>
    <dbReference type="NCBI Taxonomy" id="1407499"/>
    <lineage>
        <taxon>Archaea</taxon>
        <taxon>Methanobacteriati</taxon>
        <taxon>Methanobacteriota</taxon>
        <taxon>Stenosarchaea group</taxon>
        <taxon>Halobacteria</taxon>
        <taxon>Halobacteriales</taxon>
        <taxon>Halobacteriaceae</taxon>
        <taxon>Halobacterium</taxon>
    </lineage>
</organism>
<keyword evidence="3" id="KW-1185">Reference proteome</keyword>
<feature type="domain" description="TRASH" evidence="1">
    <location>
        <begin position="4"/>
        <end position="42"/>
    </location>
</feature>
<dbReference type="GeneID" id="301690273"/>
<dbReference type="InterPro" id="IPR007029">
    <property type="entry name" value="YHS_dom"/>
</dbReference>
<proteinExistence type="predicted"/>
<dbReference type="InterPro" id="IPR009078">
    <property type="entry name" value="Ferritin-like_SF"/>
</dbReference>
<sequence>MATDPVCGMDVDESDPAATAEYDGQTYYFCAEGCKETFTSTPEEYV</sequence>
<dbReference type="InterPro" id="IPR011017">
    <property type="entry name" value="TRASH_dom"/>
</dbReference>
<evidence type="ECO:0000313" key="2">
    <source>
        <dbReference type="EMBL" id="CQH64894.1"/>
    </source>
</evidence>
<dbReference type="SUPFAM" id="SSF47240">
    <property type="entry name" value="Ferritin-like"/>
    <property type="match status" value="1"/>
</dbReference>
<dbReference type="OrthoDB" id="37898at2157"/>
<dbReference type="InterPro" id="IPR012348">
    <property type="entry name" value="RNR-like"/>
</dbReference>
<dbReference type="Gene3D" id="1.10.620.20">
    <property type="entry name" value="Ribonucleotide Reductase, subunit A"/>
    <property type="match status" value="1"/>
</dbReference>
<dbReference type="AlphaFoldDB" id="A0A0U5H6T9"/>
<gene>
    <name evidence="2" type="ORF">HHUB_6021</name>
</gene>